<dbReference type="Proteomes" id="UP000756346">
    <property type="component" value="Unassembled WGS sequence"/>
</dbReference>
<sequence length="120" mass="13181">MYPTGSSAGHHSPNVAHEFCPLPGVSQEELGLSDKFRMCLDIPRLQEDGTVHFDPFIGGYFCFPNGRRPGLSGLRYVGESCGVTSCGRSSGNLRLTPRNLCSYLQPFWICEASQGYNNAF</sequence>
<accession>A0A9P9BLB2</accession>
<dbReference type="EMBL" id="JAGTJQ010000009">
    <property type="protein sequence ID" value="KAH7024714.1"/>
    <property type="molecule type" value="Genomic_DNA"/>
</dbReference>
<name>A0A9P9BLB2_9PEZI</name>
<evidence type="ECO:0000313" key="1">
    <source>
        <dbReference type="EMBL" id="KAH7024714.1"/>
    </source>
</evidence>
<evidence type="ECO:0000313" key="2">
    <source>
        <dbReference type="Proteomes" id="UP000756346"/>
    </source>
</evidence>
<dbReference type="GeneID" id="70186710"/>
<keyword evidence="2" id="KW-1185">Reference proteome</keyword>
<organism evidence="1 2">
    <name type="scientific">Microdochium trichocladiopsis</name>
    <dbReference type="NCBI Taxonomy" id="1682393"/>
    <lineage>
        <taxon>Eukaryota</taxon>
        <taxon>Fungi</taxon>
        <taxon>Dikarya</taxon>
        <taxon>Ascomycota</taxon>
        <taxon>Pezizomycotina</taxon>
        <taxon>Sordariomycetes</taxon>
        <taxon>Xylariomycetidae</taxon>
        <taxon>Xylariales</taxon>
        <taxon>Microdochiaceae</taxon>
        <taxon>Microdochium</taxon>
    </lineage>
</organism>
<dbReference type="RefSeq" id="XP_046008262.1">
    <property type="nucleotide sequence ID" value="XM_046157164.1"/>
</dbReference>
<dbReference type="AlphaFoldDB" id="A0A9P9BLB2"/>
<protein>
    <submittedName>
        <fullName evidence="1">Uncharacterized protein</fullName>
    </submittedName>
</protein>
<proteinExistence type="predicted"/>
<reference evidence="1" key="1">
    <citation type="journal article" date="2021" name="Nat. Commun.">
        <title>Genetic determinants of endophytism in the Arabidopsis root mycobiome.</title>
        <authorList>
            <person name="Mesny F."/>
            <person name="Miyauchi S."/>
            <person name="Thiergart T."/>
            <person name="Pickel B."/>
            <person name="Atanasova L."/>
            <person name="Karlsson M."/>
            <person name="Huettel B."/>
            <person name="Barry K.W."/>
            <person name="Haridas S."/>
            <person name="Chen C."/>
            <person name="Bauer D."/>
            <person name="Andreopoulos W."/>
            <person name="Pangilinan J."/>
            <person name="LaButti K."/>
            <person name="Riley R."/>
            <person name="Lipzen A."/>
            <person name="Clum A."/>
            <person name="Drula E."/>
            <person name="Henrissat B."/>
            <person name="Kohler A."/>
            <person name="Grigoriev I.V."/>
            <person name="Martin F.M."/>
            <person name="Hacquard S."/>
        </authorList>
    </citation>
    <scope>NUCLEOTIDE SEQUENCE</scope>
    <source>
        <strain evidence="1">MPI-CAGE-CH-0230</strain>
    </source>
</reference>
<comment type="caution">
    <text evidence="1">The sequence shown here is derived from an EMBL/GenBank/DDBJ whole genome shotgun (WGS) entry which is preliminary data.</text>
</comment>
<gene>
    <name evidence="1" type="ORF">B0I36DRAFT_352919</name>
</gene>